<evidence type="ECO:0000313" key="4">
    <source>
        <dbReference type="Proteomes" id="UP001600888"/>
    </source>
</evidence>
<keyword evidence="4" id="KW-1185">Reference proteome</keyword>
<dbReference type="Gene3D" id="2.120.10.80">
    <property type="entry name" value="Kelch-type beta propeller"/>
    <property type="match status" value="2"/>
</dbReference>
<dbReference type="Proteomes" id="UP001600888">
    <property type="component" value="Unassembled WGS sequence"/>
</dbReference>
<dbReference type="InterPro" id="IPR015915">
    <property type="entry name" value="Kelch-typ_b-propeller"/>
</dbReference>
<organism evidence="3 4">
    <name type="scientific">Diaporthe vaccinii</name>
    <dbReference type="NCBI Taxonomy" id="105482"/>
    <lineage>
        <taxon>Eukaryota</taxon>
        <taxon>Fungi</taxon>
        <taxon>Dikarya</taxon>
        <taxon>Ascomycota</taxon>
        <taxon>Pezizomycotina</taxon>
        <taxon>Sordariomycetes</taxon>
        <taxon>Sordariomycetidae</taxon>
        <taxon>Diaporthales</taxon>
        <taxon>Diaporthaceae</taxon>
        <taxon>Diaporthe</taxon>
        <taxon>Diaporthe eres species complex</taxon>
    </lineage>
</organism>
<evidence type="ECO:0000256" key="1">
    <source>
        <dbReference type="SAM" id="MobiDB-lite"/>
    </source>
</evidence>
<evidence type="ECO:0000256" key="2">
    <source>
        <dbReference type="SAM" id="Phobius"/>
    </source>
</evidence>
<evidence type="ECO:0008006" key="5">
    <source>
        <dbReference type="Google" id="ProtNLM"/>
    </source>
</evidence>
<protein>
    <recommendedName>
        <fullName evidence="5">Kelch repeat protein</fullName>
    </recommendedName>
</protein>
<keyword evidence="2" id="KW-1133">Transmembrane helix</keyword>
<feature type="compositionally biased region" description="Basic and acidic residues" evidence="1">
    <location>
        <begin position="774"/>
        <end position="787"/>
    </location>
</feature>
<feature type="transmembrane region" description="Helical" evidence="2">
    <location>
        <begin position="707"/>
        <end position="731"/>
    </location>
</feature>
<feature type="region of interest" description="Disordered" evidence="1">
    <location>
        <begin position="336"/>
        <end position="359"/>
    </location>
</feature>
<dbReference type="InterPro" id="IPR011043">
    <property type="entry name" value="Gal_Oxase/kelch_b-propeller"/>
</dbReference>
<reference evidence="3 4" key="1">
    <citation type="submission" date="2024-03" db="EMBL/GenBank/DDBJ databases">
        <title>A high-quality draft genome sequence of Diaporthe vaccinii, a causative agent of upright dieback and viscid rot disease in cranberry plants.</title>
        <authorList>
            <person name="Sarrasin M."/>
            <person name="Lang B.F."/>
            <person name="Burger G."/>
        </authorList>
    </citation>
    <scope>NUCLEOTIDE SEQUENCE [LARGE SCALE GENOMIC DNA]</scope>
    <source>
        <strain evidence="3 4">IS7</strain>
    </source>
</reference>
<keyword evidence="2" id="KW-0812">Transmembrane</keyword>
<dbReference type="EMBL" id="JBAWTH010000058">
    <property type="protein sequence ID" value="KAL2281291.1"/>
    <property type="molecule type" value="Genomic_DNA"/>
</dbReference>
<gene>
    <name evidence="3" type="ORF">FJTKL_11715</name>
</gene>
<dbReference type="Pfam" id="PF24681">
    <property type="entry name" value="Kelch_KLHDC2_KLHL20_DRC7"/>
    <property type="match status" value="1"/>
</dbReference>
<keyword evidence="2" id="KW-0472">Membrane</keyword>
<sequence>MMSFVKVARHSFFEPGTNLLTRPTFNHQNTQDRLREAARRPTPFPMISNIRKDRRSIFKEVGLAPEEPGSTNTLDEKHAVADEKEESGQVQRPIDLDAAKVSTSTTTNFSVEDQQREENIVIQEKGEQPSAQPLNRRRSLHEISRSQTVTVQSAANKIPWYAKLAAGRRPRVRTVGGSPPSPLRGLSAVSMLALVLAVLIPFTGKGKQDTVGVADAGPIMLSRADSPTDVCARWAMQSTLLNGTLYMYGGEAKTSLNQENDTWNNNLLALDLTSTWDTSSPSLTGLPQPSGPPAVALGALWHDYNSLYVYGGEFADNPFQEPAEVSTWQYRISSGTWTEHSDPQTSSGNNSASEGVPVQRAAEGAAVSVPELGLSWYFGGHLDLSTTPGWSIHTERVYIKSLLEFTHPGYSNDGVFSLRGSGAPASGTYRNITEGGLQLSDTFTERADGVLVFVPGWGSSGVLIGLGGGTAEDFVDDMSTLDVYDIANSVWYHQQTTGSPPGVRVNPCAVIATAPDASSFQIYVFGGQNLQPAGNQIQYDDMYILTIPSFTWIGPVSQGGSSSSIPYARAGHTCTLRDGQMIVAGGFNTTVSSCDSPGIYVFNASSLEWGTSFRALAPSSDAGSADNSVRAGSYGYVVPDEVISVVGGGPSGSATITQPAASATGGPFATGKPPVFTITASGSTATITSPPGSSGPGDSKPANQGGLIAAIVIACLAGAAAGYLGYCAWLYRRQVRAYKTHLAVQNRFPARSASHGSFFFGAFGRRKSNARGEEEKAWLAGHRRDASDGSSRAGDESFAWVGRDNLLDPSSNSNSNSNKFTPTSSGARPSYGDDSKGGPSPGSGTSPGEVSGSSRPRRDSASGASTSSLEGQEPSFFSVVMGPRRALRVVNGLEDDAH</sequence>
<feature type="compositionally biased region" description="Polar residues" evidence="1">
    <location>
        <begin position="336"/>
        <end position="353"/>
    </location>
</feature>
<dbReference type="PANTHER" id="PTHR23244">
    <property type="entry name" value="KELCH REPEAT DOMAIN"/>
    <property type="match status" value="1"/>
</dbReference>
<name>A0ABR4EG86_9PEZI</name>
<dbReference type="PANTHER" id="PTHR23244:SF441">
    <property type="entry name" value="KELCH REPEAT PROTEIN"/>
    <property type="match status" value="1"/>
</dbReference>
<evidence type="ECO:0000313" key="3">
    <source>
        <dbReference type="EMBL" id="KAL2281291.1"/>
    </source>
</evidence>
<dbReference type="SUPFAM" id="SSF117281">
    <property type="entry name" value="Kelch motif"/>
    <property type="match status" value="1"/>
</dbReference>
<feature type="compositionally biased region" description="Low complexity" evidence="1">
    <location>
        <begin position="842"/>
        <end position="854"/>
    </location>
</feature>
<comment type="caution">
    <text evidence="3">The sequence shown here is derived from an EMBL/GenBank/DDBJ whole genome shotgun (WGS) entry which is preliminary data.</text>
</comment>
<dbReference type="SUPFAM" id="SSF50965">
    <property type="entry name" value="Galactose oxidase, central domain"/>
    <property type="match status" value="1"/>
</dbReference>
<dbReference type="EMBL" id="JBAWTH010000058">
    <property type="protein sequence ID" value="KAL2281292.1"/>
    <property type="molecule type" value="Genomic_DNA"/>
</dbReference>
<proteinExistence type="predicted"/>
<accession>A0ABR4EG86</accession>
<feature type="region of interest" description="Disordered" evidence="1">
    <location>
        <begin position="774"/>
        <end position="884"/>
    </location>
</feature>